<dbReference type="InterPro" id="IPR019201">
    <property type="entry name" value="DUF2065"/>
</dbReference>
<keyword evidence="1" id="KW-0812">Transmembrane</keyword>
<keyword evidence="5" id="KW-1185">Reference proteome</keyword>
<feature type="transmembrane region" description="Helical" evidence="1">
    <location>
        <begin position="6"/>
        <end position="26"/>
    </location>
</feature>
<keyword evidence="1" id="KW-0472">Membrane</keyword>
<dbReference type="Pfam" id="PF09838">
    <property type="entry name" value="DUF2065"/>
    <property type="match status" value="1"/>
</dbReference>
<sequence length="65" mass="7445">MSANFWYELAIALCLVFVLEGIIPFLHPGRWRRMVEQLATIDDRMLRIIGLLSMLAGVSGLYLIH</sequence>
<dbReference type="PANTHER" id="PTHR38602:SF1">
    <property type="entry name" value="INNER MEMBRANE PROTEIN"/>
    <property type="match status" value="1"/>
</dbReference>
<evidence type="ECO:0000313" key="2">
    <source>
        <dbReference type="EMBL" id="MDO6454308.1"/>
    </source>
</evidence>
<dbReference type="Proteomes" id="UP001169862">
    <property type="component" value="Unassembled WGS sequence"/>
</dbReference>
<gene>
    <name evidence="2" type="ORF">Q4490_12110</name>
    <name evidence="3" type="ORF">Q8W30_11045</name>
</gene>
<keyword evidence="1" id="KW-1133">Transmembrane helix</keyword>
<evidence type="ECO:0000256" key="1">
    <source>
        <dbReference type="SAM" id="Phobius"/>
    </source>
</evidence>
<feature type="transmembrane region" description="Helical" evidence="1">
    <location>
        <begin position="46"/>
        <end position="64"/>
    </location>
</feature>
<proteinExistence type="predicted"/>
<dbReference type="AlphaFoldDB" id="A0AAW7XLQ9"/>
<reference evidence="2" key="1">
    <citation type="submission" date="2023-07" db="EMBL/GenBank/DDBJ databases">
        <title>Genome content predicts the carbon catabolic preferences of heterotrophic bacteria.</title>
        <authorList>
            <person name="Gralka M."/>
        </authorList>
    </citation>
    <scope>NUCLEOTIDE SEQUENCE</scope>
    <source>
        <strain evidence="3">5G01</strain>
        <strain evidence="2">I2M16</strain>
    </source>
</reference>
<name>A0AAW7XLQ9_9GAMM</name>
<organism evidence="2 4">
    <name type="scientific">Neptunomonas phycophila</name>
    <dbReference type="NCBI Taxonomy" id="1572645"/>
    <lineage>
        <taxon>Bacteria</taxon>
        <taxon>Pseudomonadati</taxon>
        <taxon>Pseudomonadota</taxon>
        <taxon>Gammaproteobacteria</taxon>
        <taxon>Oceanospirillales</taxon>
        <taxon>Oceanospirillaceae</taxon>
        <taxon>Neptunomonas</taxon>
    </lineage>
</organism>
<dbReference type="Proteomes" id="UP001177341">
    <property type="component" value="Unassembled WGS sequence"/>
</dbReference>
<comment type="caution">
    <text evidence="2">The sequence shown here is derived from an EMBL/GenBank/DDBJ whole genome shotgun (WGS) entry which is preliminary data.</text>
</comment>
<protein>
    <submittedName>
        <fullName evidence="2">DUF2065 domain-containing protein</fullName>
    </submittedName>
</protein>
<dbReference type="EMBL" id="JAUYVO010000007">
    <property type="protein sequence ID" value="MDP2523106.1"/>
    <property type="molecule type" value="Genomic_DNA"/>
</dbReference>
<dbReference type="PANTHER" id="PTHR38602">
    <property type="entry name" value="INNER MEMBRANE PROTEIN-RELATED"/>
    <property type="match status" value="1"/>
</dbReference>
<dbReference type="EMBL" id="JAUOPG010000007">
    <property type="protein sequence ID" value="MDO6454308.1"/>
    <property type="molecule type" value="Genomic_DNA"/>
</dbReference>
<evidence type="ECO:0000313" key="4">
    <source>
        <dbReference type="Proteomes" id="UP001169862"/>
    </source>
</evidence>
<evidence type="ECO:0000313" key="5">
    <source>
        <dbReference type="Proteomes" id="UP001177341"/>
    </source>
</evidence>
<accession>A0AAW7XLQ9</accession>
<evidence type="ECO:0000313" key="3">
    <source>
        <dbReference type="EMBL" id="MDP2523106.1"/>
    </source>
</evidence>